<organism evidence="3">
    <name type="scientific">Oceaniferula spumae</name>
    <dbReference type="NCBI Taxonomy" id="2979115"/>
    <lineage>
        <taxon>Bacteria</taxon>
        <taxon>Pseudomonadati</taxon>
        <taxon>Verrucomicrobiota</taxon>
        <taxon>Verrucomicrobiia</taxon>
        <taxon>Verrucomicrobiales</taxon>
        <taxon>Verrucomicrobiaceae</taxon>
        <taxon>Oceaniferula</taxon>
    </lineage>
</organism>
<evidence type="ECO:0000313" key="3">
    <source>
        <dbReference type="EMBL" id="BDS08803.1"/>
    </source>
</evidence>
<evidence type="ECO:0000256" key="1">
    <source>
        <dbReference type="SAM" id="SignalP"/>
    </source>
</evidence>
<protein>
    <recommendedName>
        <fullName evidence="2">Ice-binding protein C-terminal domain-containing protein</fullName>
    </recommendedName>
</protein>
<dbReference type="AlphaFoldDB" id="A0AAT9FS93"/>
<evidence type="ECO:0000259" key="2">
    <source>
        <dbReference type="Pfam" id="PF07589"/>
    </source>
</evidence>
<dbReference type="KEGG" id="osu:NT6N_38430"/>
<proteinExistence type="predicted"/>
<reference evidence="3" key="1">
    <citation type="submission" date="2024-07" db="EMBL/GenBank/DDBJ databases">
        <title>Complete genome sequence of Verrucomicrobiaceae bacterium NT6N.</title>
        <authorList>
            <person name="Huang C."/>
            <person name="Takami H."/>
            <person name="Hamasaki K."/>
        </authorList>
    </citation>
    <scope>NUCLEOTIDE SEQUENCE</scope>
    <source>
        <strain evidence="3">NT6N</strain>
    </source>
</reference>
<sequence>MNIKQHCFAVAALALTATVGHIQAQSVPATFQGVSPGLSLSGTFDGSTTRNVNSGVMKFDQFDAFCVDPYQFISYGQTVDYDKELTFSTPAVSDAIARLVGGYYASGQTAQEAASTQWAIWEILIDGVGSTDLTTGNNQVFNSTTADLAKTYLVNIDSLPKADVVYLTNGEFQDMVTTVVPEPSSLALLGLGVVGFLIRRKRG</sequence>
<name>A0AAT9FS93_9BACT</name>
<feature type="domain" description="Ice-binding protein C-terminal" evidence="2">
    <location>
        <begin position="180"/>
        <end position="201"/>
    </location>
</feature>
<dbReference type="EMBL" id="AP026866">
    <property type="protein sequence ID" value="BDS08803.1"/>
    <property type="molecule type" value="Genomic_DNA"/>
</dbReference>
<dbReference type="NCBIfam" id="TIGR02595">
    <property type="entry name" value="PEP_CTERM"/>
    <property type="match status" value="1"/>
</dbReference>
<accession>A0AAT9FS93</accession>
<feature type="chain" id="PRO_5043580165" description="Ice-binding protein C-terminal domain-containing protein" evidence="1">
    <location>
        <begin position="25"/>
        <end position="203"/>
    </location>
</feature>
<dbReference type="Pfam" id="PF07589">
    <property type="entry name" value="PEP-CTERM"/>
    <property type="match status" value="1"/>
</dbReference>
<keyword evidence="1" id="KW-0732">Signal</keyword>
<feature type="signal peptide" evidence="1">
    <location>
        <begin position="1"/>
        <end position="24"/>
    </location>
</feature>
<gene>
    <name evidence="3" type="ORF">NT6N_38430</name>
</gene>
<dbReference type="InterPro" id="IPR013424">
    <property type="entry name" value="Ice-binding_C"/>
</dbReference>